<evidence type="ECO:0000313" key="9">
    <source>
        <dbReference type="Proteomes" id="UP000070138"/>
    </source>
</evidence>
<evidence type="ECO:0000256" key="4">
    <source>
        <dbReference type="ARBA" id="ARBA00022989"/>
    </source>
</evidence>
<dbReference type="OrthoDB" id="9811486at2"/>
<dbReference type="STRING" id="1548749.LS48_05165"/>
<evidence type="ECO:0000313" key="8">
    <source>
        <dbReference type="EMBL" id="KXO00767.1"/>
    </source>
</evidence>
<dbReference type="AlphaFoldDB" id="A0A137RKR2"/>
<proteinExistence type="inferred from homology"/>
<dbReference type="Proteomes" id="UP000070138">
    <property type="component" value="Unassembled WGS sequence"/>
</dbReference>
<dbReference type="EMBL" id="JRWG01000002">
    <property type="protein sequence ID" value="KXO00767.1"/>
    <property type="molecule type" value="Genomic_DNA"/>
</dbReference>
<dbReference type="Pfam" id="PF00892">
    <property type="entry name" value="EamA"/>
    <property type="match status" value="2"/>
</dbReference>
<feature type="transmembrane region" description="Helical" evidence="6">
    <location>
        <begin position="275"/>
        <end position="292"/>
    </location>
</feature>
<feature type="domain" description="EamA" evidence="7">
    <location>
        <begin position="155"/>
        <end position="291"/>
    </location>
</feature>
<feature type="domain" description="EamA" evidence="7">
    <location>
        <begin position="7"/>
        <end position="140"/>
    </location>
</feature>
<sequence length="300" mass="33175">MTKPRIFALLAATTASTIYGINHTIAKGLMPDVIQPFGFILLRVSGAALVFWGISLFFPSEKIERRDWFRFVICAFFGMVLNMLAFFKGLSLSTPINSSVIITLSPVLLLVLSAFILRERITWIKSLGIFLGLGGALVLILFGIKEQPNAPNIPLGNLLFIVNATSYSVYLILVKPLVPKYSSITFMKFLFLFAFLINLPIGISEFSEVNWTNLPFEAIWKLAFVVICTTVMTYLLNIYALKQLSPSTIGAFIYLQPVIAVLFAVLVGADSLTALRIGASALIFLGVYLSTIKRARKITD</sequence>
<comment type="similarity">
    <text evidence="2">Belongs to the EamA transporter family.</text>
</comment>
<feature type="transmembrane region" description="Helical" evidence="6">
    <location>
        <begin position="156"/>
        <end position="174"/>
    </location>
</feature>
<feature type="transmembrane region" description="Helical" evidence="6">
    <location>
        <begin position="124"/>
        <end position="144"/>
    </location>
</feature>
<dbReference type="PANTHER" id="PTHR32322:SF2">
    <property type="entry name" value="EAMA DOMAIN-CONTAINING PROTEIN"/>
    <property type="match status" value="1"/>
</dbReference>
<gene>
    <name evidence="8" type="ORF">LS48_05165</name>
</gene>
<keyword evidence="5 6" id="KW-0472">Membrane</keyword>
<evidence type="ECO:0000256" key="6">
    <source>
        <dbReference type="SAM" id="Phobius"/>
    </source>
</evidence>
<keyword evidence="4 6" id="KW-1133">Transmembrane helix</keyword>
<feature type="transmembrane region" description="Helical" evidence="6">
    <location>
        <begin position="68"/>
        <end position="87"/>
    </location>
</feature>
<feature type="transmembrane region" description="Helical" evidence="6">
    <location>
        <begin position="36"/>
        <end position="56"/>
    </location>
</feature>
<reference evidence="8 9" key="2">
    <citation type="journal article" date="2016" name="Int. J. Syst. Evol. Microbiol.">
        <title>Vitellibacter aquimaris sp. nov., a marine bacterium isolated from seawater.</title>
        <authorList>
            <person name="Thevarajoo S."/>
            <person name="Selvaratnam C."/>
            <person name="Goh K.M."/>
            <person name="Hong K.W."/>
            <person name="Chan X.Y."/>
            <person name="Chan K.G."/>
            <person name="Chong C.S."/>
        </authorList>
    </citation>
    <scope>NUCLEOTIDE SEQUENCE [LARGE SCALE GENOMIC DNA]</scope>
    <source>
        <strain evidence="8 9">D-24</strain>
    </source>
</reference>
<name>A0A137RKR2_9FLAO</name>
<evidence type="ECO:0000256" key="2">
    <source>
        <dbReference type="ARBA" id="ARBA00007362"/>
    </source>
</evidence>
<dbReference type="GO" id="GO:0016020">
    <property type="term" value="C:membrane"/>
    <property type="evidence" value="ECO:0007669"/>
    <property type="project" value="UniProtKB-SubCell"/>
</dbReference>
<feature type="transmembrane region" description="Helical" evidence="6">
    <location>
        <begin position="218"/>
        <end position="239"/>
    </location>
</feature>
<organism evidence="8 9">
    <name type="scientific">Aequorivita aquimaris</name>
    <dbReference type="NCBI Taxonomy" id="1548749"/>
    <lineage>
        <taxon>Bacteria</taxon>
        <taxon>Pseudomonadati</taxon>
        <taxon>Bacteroidota</taxon>
        <taxon>Flavobacteriia</taxon>
        <taxon>Flavobacteriales</taxon>
        <taxon>Flavobacteriaceae</taxon>
        <taxon>Aequorivita</taxon>
    </lineage>
</organism>
<dbReference type="InterPro" id="IPR037185">
    <property type="entry name" value="EmrE-like"/>
</dbReference>
<accession>A0A137RKR2</accession>
<comment type="caution">
    <text evidence="8">The sequence shown here is derived from an EMBL/GenBank/DDBJ whole genome shotgun (WGS) entry which is preliminary data.</text>
</comment>
<evidence type="ECO:0000256" key="1">
    <source>
        <dbReference type="ARBA" id="ARBA00004141"/>
    </source>
</evidence>
<keyword evidence="9" id="KW-1185">Reference proteome</keyword>
<dbReference type="InterPro" id="IPR000620">
    <property type="entry name" value="EamA_dom"/>
</dbReference>
<evidence type="ECO:0000256" key="3">
    <source>
        <dbReference type="ARBA" id="ARBA00022692"/>
    </source>
</evidence>
<dbReference type="PATRIC" id="fig|1548749.3.peg.1087"/>
<dbReference type="InterPro" id="IPR050638">
    <property type="entry name" value="AA-Vitamin_Transporters"/>
</dbReference>
<evidence type="ECO:0000259" key="7">
    <source>
        <dbReference type="Pfam" id="PF00892"/>
    </source>
</evidence>
<feature type="transmembrane region" description="Helical" evidence="6">
    <location>
        <begin position="186"/>
        <end position="206"/>
    </location>
</feature>
<dbReference type="SUPFAM" id="SSF103481">
    <property type="entry name" value="Multidrug resistance efflux transporter EmrE"/>
    <property type="match status" value="2"/>
</dbReference>
<reference evidence="9" key="1">
    <citation type="submission" date="2014-10" db="EMBL/GenBank/DDBJ databases">
        <title>Genome sequencing of Vitellibacter sp. D-24.</title>
        <authorList>
            <person name="Thevarajoo S."/>
            <person name="Selvaratnam C."/>
            <person name="Goh K.M."/>
            <person name="Chong C.S."/>
        </authorList>
    </citation>
    <scope>NUCLEOTIDE SEQUENCE [LARGE SCALE GENOMIC DNA]</scope>
    <source>
        <strain evidence="9">D-24</strain>
    </source>
</reference>
<feature type="transmembrane region" description="Helical" evidence="6">
    <location>
        <begin position="251"/>
        <end position="269"/>
    </location>
</feature>
<dbReference type="PANTHER" id="PTHR32322">
    <property type="entry name" value="INNER MEMBRANE TRANSPORTER"/>
    <property type="match status" value="1"/>
</dbReference>
<protein>
    <submittedName>
        <fullName evidence="8">Multidrug transporter</fullName>
    </submittedName>
</protein>
<comment type="subcellular location">
    <subcellularLocation>
        <location evidence="1">Membrane</location>
        <topology evidence="1">Multi-pass membrane protein</topology>
    </subcellularLocation>
</comment>
<feature type="transmembrane region" description="Helical" evidence="6">
    <location>
        <begin position="99"/>
        <end position="117"/>
    </location>
</feature>
<evidence type="ECO:0000256" key="5">
    <source>
        <dbReference type="ARBA" id="ARBA00023136"/>
    </source>
</evidence>
<keyword evidence="3 6" id="KW-0812">Transmembrane</keyword>
<dbReference type="RefSeq" id="WP_062620606.1">
    <property type="nucleotide sequence ID" value="NZ_JRWG01000002.1"/>
</dbReference>